<accession>I7A1Q8</accession>
<dbReference type="Proteomes" id="UP000009011">
    <property type="component" value="Chromosome"/>
</dbReference>
<dbReference type="SUPFAM" id="SSF56954">
    <property type="entry name" value="Outer membrane efflux proteins (OEP)"/>
    <property type="match status" value="1"/>
</dbReference>
<dbReference type="KEGG" id="mro:MROS_1941"/>
<keyword evidence="10" id="KW-1185">Reference proteome</keyword>
<dbReference type="GO" id="GO:0009279">
    <property type="term" value="C:cell outer membrane"/>
    <property type="evidence" value="ECO:0007669"/>
    <property type="project" value="UniProtKB-SubCell"/>
</dbReference>
<evidence type="ECO:0000256" key="6">
    <source>
        <dbReference type="ARBA" id="ARBA00023136"/>
    </source>
</evidence>
<evidence type="ECO:0000256" key="3">
    <source>
        <dbReference type="ARBA" id="ARBA00022448"/>
    </source>
</evidence>
<dbReference type="Pfam" id="PF02321">
    <property type="entry name" value="OEP"/>
    <property type="match status" value="2"/>
</dbReference>
<proteinExistence type="inferred from homology"/>
<comment type="subcellular location">
    <subcellularLocation>
        <location evidence="1">Cell outer membrane</location>
    </subcellularLocation>
</comment>
<evidence type="ECO:0000256" key="2">
    <source>
        <dbReference type="ARBA" id="ARBA00007613"/>
    </source>
</evidence>
<dbReference type="GO" id="GO:1990281">
    <property type="term" value="C:efflux pump complex"/>
    <property type="evidence" value="ECO:0007669"/>
    <property type="project" value="TreeGrafter"/>
</dbReference>
<dbReference type="PANTHER" id="PTHR30026:SF5">
    <property type="entry name" value="ABC-TYPE EFFLUX SYSTEM SECRETIN COMPONENT"/>
    <property type="match status" value="1"/>
</dbReference>
<dbReference type="STRING" id="1191523.MROS_1941"/>
<evidence type="ECO:0000313" key="9">
    <source>
        <dbReference type="EMBL" id="AFN75173.1"/>
    </source>
</evidence>
<evidence type="ECO:0000256" key="1">
    <source>
        <dbReference type="ARBA" id="ARBA00004442"/>
    </source>
</evidence>
<dbReference type="InterPro" id="IPR003423">
    <property type="entry name" value="OMP_efflux"/>
</dbReference>
<dbReference type="OrthoDB" id="367883at2"/>
<reference evidence="9 10" key="1">
    <citation type="journal article" date="2013" name="PLoS ONE">
        <title>Genomic analysis of Melioribacter roseus, facultatively anaerobic organotrophic bacterium representing a novel deep lineage within Bacteriodetes/Chlorobi group.</title>
        <authorList>
            <person name="Kadnikov V.V."/>
            <person name="Mardanov A.V."/>
            <person name="Podosokorskaya O.A."/>
            <person name="Gavrilov S.N."/>
            <person name="Kublanov I.V."/>
            <person name="Beletsky A.V."/>
            <person name="Bonch-Osmolovskaya E.A."/>
            <person name="Ravin N.V."/>
        </authorList>
    </citation>
    <scope>NUCLEOTIDE SEQUENCE [LARGE SCALE GENOMIC DNA]</scope>
    <source>
        <strain evidence="10">JCM 17771 / P3M-2</strain>
    </source>
</reference>
<dbReference type="HOGENOM" id="CLU_012817_9_0_10"/>
<keyword evidence="3" id="KW-0813">Transport</keyword>
<dbReference type="PANTHER" id="PTHR30026">
    <property type="entry name" value="OUTER MEMBRANE PROTEIN TOLC"/>
    <property type="match status" value="1"/>
</dbReference>
<dbReference type="eggNOG" id="COG1538">
    <property type="taxonomic scope" value="Bacteria"/>
</dbReference>
<comment type="similarity">
    <text evidence="2">Belongs to the outer membrane factor (OMF) (TC 1.B.17) family.</text>
</comment>
<dbReference type="AlphaFoldDB" id="I7A1Q8"/>
<dbReference type="EMBL" id="CP003557">
    <property type="protein sequence ID" value="AFN75173.1"/>
    <property type="molecule type" value="Genomic_DNA"/>
</dbReference>
<keyword evidence="8" id="KW-0175">Coiled coil</keyword>
<evidence type="ECO:0000256" key="5">
    <source>
        <dbReference type="ARBA" id="ARBA00022692"/>
    </source>
</evidence>
<evidence type="ECO:0000256" key="7">
    <source>
        <dbReference type="ARBA" id="ARBA00023237"/>
    </source>
</evidence>
<feature type="coiled-coil region" evidence="8">
    <location>
        <begin position="402"/>
        <end position="429"/>
    </location>
</feature>
<organism evidence="9 10">
    <name type="scientific">Melioribacter roseus (strain DSM 23840 / JCM 17771 / VKM B-2668 / P3M-2)</name>
    <dbReference type="NCBI Taxonomy" id="1191523"/>
    <lineage>
        <taxon>Bacteria</taxon>
        <taxon>Pseudomonadati</taxon>
        <taxon>Ignavibacteriota</taxon>
        <taxon>Ignavibacteria</taxon>
        <taxon>Ignavibacteriales</taxon>
        <taxon>Melioribacteraceae</taxon>
        <taxon>Melioribacter</taxon>
    </lineage>
</organism>
<keyword evidence="4" id="KW-1134">Transmembrane beta strand</keyword>
<keyword evidence="5" id="KW-0812">Transmembrane</keyword>
<dbReference type="Gene3D" id="1.20.1600.10">
    <property type="entry name" value="Outer membrane efflux proteins (OEP)"/>
    <property type="match status" value="1"/>
</dbReference>
<evidence type="ECO:0000256" key="8">
    <source>
        <dbReference type="SAM" id="Coils"/>
    </source>
</evidence>
<dbReference type="RefSeq" id="WP_014856605.1">
    <property type="nucleotide sequence ID" value="NC_018178.1"/>
</dbReference>
<keyword evidence="6" id="KW-0472">Membrane</keyword>
<sequence length="490" mass="56320">MHRSKILLTLFFIAGILKAQYLEISLRESIELALENSFTVKKYESRLKSKQAEEKKTWGNFLPSVSVEASYTHLNDDMSINLNPIKDAIISLEAASQTELQNIYNILNGLPAFNDAQKSAVRTQIASGLNSLLPPFSMTFKKQDFKTATLVGYQPIFLGGKLLAAKNYASSELKSAELELESVKNQLCYKVADAYFQVILIEEIVKTRQSVLEGIRQHKEDAWKLYKEGLISYNNYLRAEVALADAETNLLNDKNNLELALINFKQLLNIPQNAEIRLTDSLSYNDTDLRIDELKAEAFNKQPLLNIIRTKKDAARQNYNLARSEFLPKLLAFGKYEMYPEYLSSLEPRWAVGLQLNINLFNGFRSYLDLQKASYLESEVEQTMNESFQQINLWITKSYTEANNASERFKKLETDMKLAQENLRQNEKRFLNGMGTSLEVVDARLSLEKVELERTASLYQYYKSLAELFYASGDFDKFFDVWKNQELSHE</sequence>
<keyword evidence="7" id="KW-0998">Cell outer membrane</keyword>
<dbReference type="InterPro" id="IPR051906">
    <property type="entry name" value="TolC-like"/>
</dbReference>
<evidence type="ECO:0000256" key="4">
    <source>
        <dbReference type="ARBA" id="ARBA00022452"/>
    </source>
</evidence>
<dbReference type="GO" id="GO:0015288">
    <property type="term" value="F:porin activity"/>
    <property type="evidence" value="ECO:0007669"/>
    <property type="project" value="TreeGrafter"/>
</dbReference>
<protein>
    <submittedName>
        <fullName evidence="9">Type I secretion outer membrane protein</fullName>
    </submittedName>
</protein>
<dbReference type="GO" id="GO:0015562">
    <property type="term" value="F:efflux transmembrane transporter activity"/>
    <property type="evidence" value="ECO:0007669"/>
    <property type="project" value="InterPro"/>
</dbReference>
<name>I7A1Q8_MELRP</name>
<evidence type="ECO:0000313" key="10">
    <source>
        <dbReference type="Proteomes" id="UP000009011"/>
    </source>
</evidence>
<gene>
    <name evidence="9" type="ordered locus">MROS_1941</name>
</gene>